<dbReference type="EMBL" id="JELW01000007">
    <property type="protein sequence ID" value="EXV01784.1"/>
    <property type="molecule type" value="Genomic_DNA"/>
</dbReference>
<protein>
    <submittedName>
        <fullName evidence="4">MOSC domain protein</fullName>
    </submittedName>
</protein>
<dbReference type="eggNOG" id="KOG2362">
    <property type="taxonomic scope" value="Eukaryota"/>
</dbReference>
<dbReference type="Proteomes" id="UP000030151">
    <property type="component" value="Unassembled WGS sequence"/>
</dbReference>
<sequence length="450" mass="50835">MLYLSRITSLFDYGAIFLMVVTIIVFLVPILILFPPVPVDHSDALRQTHSKLGRPQRESHLRSQYDARHKPQAGKTPKIESLYIYPIKSCRGIELDRAKVLPTGLEHDRLYTFAQLKPKSTSAVTEPGAQTDSSSAWEFLTLRQLPLLANVKVDIWLPDAGKKSRLLGSLQGGFVAVRFPWQERGFLGLVQLLVAKLSRGWSAVPEKEFILPLEFPSKQEIDARGYKFANVKVWVDAPYALDMSNELPAELATYLGVKHSLGIFRSDPSARRKVFRTAPGNEMSGHAAEIDFHDAFPVHLLNLTSIRALESKIQKDRFIDRIDVRRFRGNIIVSGLKEYDEDDWKSVKFKHPGRSETMSRFDVSCRTVRCKLPNVDPATGIRHIVEPDRALRKYRDIDAGAPKMGCLGMQLLPTFPTSSNLEQMESVLEVGMEVDVLERGSHLYVKQSAR</sequence>
<name>A0A0A1UVG9_9HYPO</name>
<evidence type="ECO:0000313" key="5">
    <source>
        <dbReference type="Proteomes" id="UP000030151"/>
    </source>
</evidence>
<dbReference type="GO" id="GO:0030151">
    <property type="term" value="F:molybdenum ion binding"/>
    <property type="evidence" value="ECO:0007669"/>
    <property type="project" value="InterPro"/>
</dbReference>
<feature type="transmembrane region" description="Helical" evidence="2">
    <location>
        <begin position="12"/>
        <end position="34"/>
    </location>
</feature>
<evidence type="ECO:0000256" key="2">
    <source>
        <dbReference type="SAM" id="Phobius"/>
    </source>
</evidence>
<dbReference type="PANTHER" id="PTHR14237:SF23">
    <property type="entry name" value="MOSC DOMAIN PROTEIN (AFU_ORTHOLOGUE AFUA_7G05900)"/>
    <property type="match status" value="1"/>
</dbReference>
<dbReference type="InterPro" id="IPR005303">
    <property type="entry name" value="MOCOS_middle"/>
</dbReference>
<dbReference type="PANTHER" id="PTHR14237">
    <property type="entry name" value="MOLYBDOPTERIN COFACTOR SULFURASE MOSC"/>
    <property type="match status" value="1"/>
</dbReference>
<dbReference type="PROSITE" id="PS51340">
    <property type="entry name" value="MOSC"/>
    <property type="match status" value="1"/>
</dbReference>
<keyword evidence="2" id="KW-0472">Membrane</keyword>
<evidence type="ECO:0000313" key="4">
    <source>
        <dbReference type="EMBL" id="EXV01784.1"/>
    </source>
</evidence>
<gene>
    <name evidence="4" type="ORF">X797_005302</name>
</gene>
<dbReference type="HOGENOM" id="CLU_028286_7_0_1"/>
<accession>A0A0A1UVG9</accession>
<proteinExistence type="predicted"/>
<organism evidence="4 5">
    <name type="scientific">Metarhizium robertsii</name>
    <dbReference type="NCBI Taxonomy" id="568076"/>
    <lineage>
        <taxon>Eukaryota</taxon>
        <taxon>Fungi</taxon>
        <taxon>Dikarya</taxon>
        <taxon>Ascomycota</taxon>
        <taxon>Pezizomycotina</taxon>
        <taxon>Sordariomycetes</taxon>
        <taxon>Hypocreomycetidae</taxon>
        <taxon>Hypocreales</taxon>
        <taxon>Clavicipitaceae</taxon>
        <taxon>Metarhizium</taxon>
    </lineage>
</organism>
<evidence type="ECO:0000256" key="1">
    <source>
        <dbReference type="SAM" id="MobiDB-lite"/>
    </source>
</evidence>
<evidence type="ECO:0000259" key="3">
    <source>
        <dbReference type="PROSITE" id="PS51340"/>
    </source>
</evidence>
<dbReference type="Pfam" id="PF03476">
    <property type="entry name" value="MOSC_N"/>
    <property type="match status" value="1"/>
</dbReference>
<dbReference type="SUPFAM" id="SSF50800">
    <property type="entry name" value="PK beta-barrel domain-like"/>
    <property type="match status" value="1"/>
</dbReference>
<keyword evidence="2" id="KW-1133">Transmembrane helix</keyword>
<feature type="compositionally biased region" description="Basic and acidic residues" evidence="1">
    <location>
        <begin position="55"/>
        <end position="69"/>
    </location>
</feature>
<feature type="region of interest" description="Disordered" evidence="1">
    <location>
        <begin position="49"/>
        <end position="74"/>
    </location>
</feature>
<dbReference type="GO" id="GO:0003824">
    <property type="term" value="F:catalytic activity"/>
    <property type="evidence" value="ECO:0007669"/>
    <property type="project" value="InterPro"/>
</dbReference>
<dbReference type="Pfam" id="PF03473">
    <property type="entry name" value="MOSC"/>
    <property type="match status" value="1"/>
</dbReference>
<keyword evidence="2" id="KW-0812">Transmembrane</keyword>
<comment type="caution">
    <text evidence="4">The sequence shown here is derived from an EMBL/GenBank/DDBJ whole genome shotgun (WGS) entry which is preliminary data.</text>
</comment>
<dbReference type="AlphaFoldDB" id="A0A0A1UVG9"/>
<reference evidence="4 5" key="1">
    <citation type="submission" date="2014-02" db="EMBL/GenBank/DDBJ databases">
        <title>The genome sequence of the entomopathogenic fungus Metarhizium robertsii ARSEF 2575.</title>
        <authorList>
            <person name="Giuliano Garisto Donzelli B."/>
            <person name="Roe B.A."/>
            <person name="Macmil S.L."/>
            <person name="Krasnoff S.B."/>
            <person name="Gibson D.M."/>
        </authorList>
    </citation>
    <scope>NUCLEOTIDE SEQUENCE [LARGE SCALE GENOMIC DNA]</scope>
    <source>
        <strain evidence="4 5">ARSEF 2575</strain>
    </source>
</reference>
<dbReference type="OrthoDB" id="17255at2759"/>
<dbReference type="InterPro" id="IPR011037">
    <property type="entry name" value="Pyrv_Knase-like_insert_dom_sf"/>
</dbReference>
<dbReference type="GO" id="GO:0030170">
    <property type="term" value="F:pyridoxal phosphate binding"/>
    <property type="evidence" value="ECO:0007669"/>
    <property type="project" value="InterPro"/>
</dbReference>
<dbReference type="InterPro" id="IPR005302">
    <property type="entry name" value="MoCF_Sase_C"/>
</dbReference>
<feature type="domain" description="MOSC" evidence="3">
    <location>
        <begin position="265"/>
        <end position="437"/>
    </location>
</feature>